<sequence>MKKIVFAAAAAGLMTLAACSGGSEEAGNTDATMANLDMGADNMDMMMDNSTNMTDPMMMDNSMDNTMMSNDTDAM</sequence>
<evidence type="ECO:0000256" key="1">
    <source>
        <dbReference type="SAM" id="SignalP"/>
    </source>
</evidence>
<dbReference type="Proteomes" id="UP000295493">
    <property type="component" value="Unassembled WGS sequence"/>
</dbReference>
<feature type="signal peptide" evidence="1">
    <location>
        <begin position="1"/>
        <end position="20"/>
    </location>
</feature>
<name>A0A4R6FXK4_9SPHN</name>
<feature type="chain" id="PRO_5020253154" description="Pentapeptide MXKDX repeat protein" evidence="1">
    <location>
        <begin position="21"/>
        <end position="75"/>
    </location>
</feature>
<keyword evidence="1" id="KW-0732">Signal</keyword>
<keyword evidence="3" id="KW-1185">Reference proteome</keyword>
<accession>A0A4R6FXK4</accession>
<gene>
    <name evidence="2" type="ORF">EV664_101259</name>
</gene>
<organism evidence="2 3">
    <name type="scientific">Stakelama pacifica</name>
    <dbReference type="NCBI Taxonomy" id="517720"/>
    <lineage>
        <taxon>Bacteria</taxon>
        <taxon>Pseudomonadati</taxon>
        <taxon>Pseudomonadota</taxon>
        <taxon>Alphaproteobacteria</taxon>
        <taxon>Sphingomonadales</taxon>
        <taxon>Sphingomonadaceae</taxon>
        <taxon>Stakelama</taxon>
    </lineage>
</organism>
<dbReference type="RefSeq" id="WP_133493875.1">
    <property type="nucleotide sequence ID" value="NZ_BMLU01000001.1"/>
</dbReference>
<protein>
    <recommendedName>
        <fullName evidence="4">Pentapeptide MXKDX repeat protein</fullName>
    </recommendedName>
</protein>
<reference evidence="2 3" key="1">
    <citation type="submission" date="2019-03" db="EMBL/GenBank/DDBJ databases">
        <title>Genomic Encyclopedia of Type Strains, Phase IV (KMG-IV): sequencing the most valuable type-strain genomes for metagenomic binning, comparative biology and taxonomic classification.</title>
        <authorList>
            <person name="Goeker M."/>
        </authorList>
    </citation>
    <scope>NUCLEOTIDE SEQUENCE [LARGE SCALE GENOMIC DNA]</scope>
    <source>
        <strain evidence="2 3">DSM 25059</strain>
    </source>
</reference>
<proteinExistence type="predicted"/>
<evidence type="ECO:0000313" key="3">
    <source>
        <dbReference type="Proteomes" id="UP000295493"/>
    </source>
</evidence>
<dbReference type="AlphaFoldDB" id="A0A4R6FXK4"/>
<evidence type="ECO:0008006" key="4">
    <source>
        <dbReference type="Google" id="ProtNLM"/>
    </source>
</evidence>
<evidence type="ECO:0000313" key="2">
    <source>
        <dbReference type="EMBL" id="TDN86683.1"/>
    </source>
</evidence>
<dbReference type="EMBL" id="SNWD01000001">
    <property type="protein sequence ID" value="TDN86683.1"/>
    <property type="molecule type" value="Genomic_DNA"/>
</dbReference>
<dbReference type="PROSITE" id="PS51257">
    <property type="entry name" value="PROKAR_LIPOPROTEIN"/>
    <property type="match status" value="1"/>
</dbReference>
<comment type="caution">
    <text evidence="2">The sequence shown here is derived from an EMBL/GenBank/DDBJ whole genome shotgun (WGS) entry which is preliminary data.</text>
</comment>